<dbReference type="Pfam" id="PF12833">
    <property type="entry name" value="HTH_18"/>
    <property type="match status" value="1"/>
</dbReference>
<protein>
    <submittedName>
        <fullName evidence="7">Response regulator</fullName>
    </submittedName>
</protein>
<gene>
    <name evidence="7" type="ORF">ACFPOF_11030</name>
</gene>
<evidence type="ECO:0000259" key="6">
    <source>
        <dbReference type="PROSITE" id="PS50110"/>
    </source>
</evidence>
<evidence type="ECO:0000313" key="7">
    <source>
        <dbReference type="EMBL" id="MFC5403262.1"/>
    </source>
</evidence>
<dbReference type="Pfam" id="PF00072">
    <property type="entry name" value="Response_reg"/>
    <property type="match status" value="1"/>
</dbReference>
<feature type="domain" description="HTH araC/xylS-type" evidence="5">
    <location>
        <begin position="448"/>
        <end position="546"/>
    </location>
</feature>
<dbReference type="PANTHER" id="PTHR43280:SF2">
    <property type="entry name" value="HTH-TYPE TRANSCRIPTIONAL REGULATOR EXSA"/>
    <property type="match status" value="1"/>
</dbReference>
<dbReference type="Gene3D" id="3.40.50.2300">
    <property type="match status" value="1"/>
</dbReference>
<evidence type="ECO:0000256" key="2">
    <source>
        <dbReference type="ARBA" id="ARBA00023125"/>
    </source>
</evidence>
<dbReference type="EMBL" id="JBHSMI010000023">
    <property type="protein sequence ID" value="MFC5403262.1"/>
    <property type="molecule type" value="Genomic_DNA"/>
</dbReference>
<dbReference type="Proteomes" id="UP001596113">
    <property type="component" value="Unassembled WGS sequence"/>
</dbReference>
<evidence type="ECO:0000259" key="5">
    <source>
        <dbReference type="PROSITE" id="PS01124"/>
    </source>
</evidence>
<dbReference type="SUPFAM" id="SSF52172">
    <property type="entry name" value="CheY-like"/>
    <property type="match status" value="1"/>
</dbReference>
<name>A0ABW0HT24_9BACL</name>
<evidence type="ECO:0000256" key="4">
    <source>
        <dbReference type="PROSITE-ProRule" id="PRU00169"/>
    </source>
</evidence>
<dbReference type="PROSITE" id="PS01124">
    <property type="entry name" value="HTH_ARAC_FAMILY_2"/>
    <property type="match status" value="1"/>
</dbReference>
<dbReference type="SMART" id="SM00342">
    <property type="entry name" value="HTH_ARAC"/>
    <property type="match status" value="1"/>
</dbReference>
<dbReference type="PROSITE" id="PS50110">
    <property type="entry name" value="RESPONSE_REGULATORY"/>
    <property type="match status" value="1"/>
</dbReference>
<dbReference type="PROSITE" id="PS00041">
    <property type="entry name" value="HTH_ARAC_FAMILY_1"/>
    <property type="match status" value="1"/>
</dbReference>
<dbReference type="PANTHER" id="PTHR43280">
    <property type="entry name" value="ARAC-FAMILY TRANSCRIPTIONAL REGULATOR"/>
    <property type="match status" value="1"/>
</dbReference>
<accession>A0ABW0HT24</accession>
<dbReference type="InterPro" id="IPR011006">
    <property type="entry name" value="CheY-like_superfamily"/>
</dbReference>
<evidence type="ECO:0000256" key="1">
    <source>
        <dbReference type="ARBA" id="ARBA00023015"/>
    </source>
</evidence>
<dbReference type="PRINTS" id="PR00032">
    <property type="entry name" value="HTHARAC"/>
</dbReference>
<dbReference type="InterPro" id="IPR020449">
    <property type="entry name" value="Tscrpt_reg_AraC-type_HTH"/>
</dbReference>
<dbReference type="CDD" id="cd17536">
    <property type="entry name" value="REC_YesN-like"/>
    <property type="match status" value="1"/>
</dbReference>
<keyword evidence="4" id="KW-0597">Phosphoprotein</keyword>
<evidence type="ECO:0000313" key="8">
    <source>
        <dbReference type="Proteomes" id="UP001596113"/>
    </source>
</evidence>
<feature type="modified residue" description="4-aspartylphosphate" evidence="4">
    <location>
        <position position="55"/>
    </location>
</feature>
<dbReference type="InterPro" id="IPR018060">
    <property type="entry name" value="HTH_AraC"/>
</dbReference>
<organism evidence="7 8">
    <name type="scientific">Cohnella soli</name>
    <dbReference type="NCBI Taxonomy" id="425005"/>
    <lineage>
        <taxon>Bacteria</taxon>
        <taxon>Bacillati</taxon>
        <taxon>Bacillota</taxon>
        <taxon>Bacilli</taxon>
        <taxon>Bacillales</taxon>
        <taxon>Paenibacillaceae</taxon>
        <taxon>Cohnella</taxon>
    </lineage>
</organism>
<dbReference type="Gene3D" id="1.10.10.60">
    <property type="entry name" value="Homeodomain-like"/>
    <property type="match status" value="2"/>
</dbReference>
<dbReference type="InterPro" id="IPR018062">
    <property type="entry name" value="HTH_AraC-typ_CS"/>
</dbReference>
<dbReference type="InterPro" id="IPR001789">
    <property type="entry name" value="Sig_transdc_resp-reg_receiver"/>
</dbReference>
<comment type="caution">
    <text evidence="7">The sequence shown here is derived from an EMBL/GenBank/DDBJ whole genome shotgun (WGS) entry which is preliminary data.</text>
</comment>
<sequence>MKRLLIVDDEPFIVNGLYEYMLLGSGLELDVYKAFSGDEAMEWLQRTKMDIVISDIRMPAMSGLQLLEQIRKRWPHCKVILLTGYNEFDYVYQAIRYDGVRYMLKTEGYDKLLELVRSAVAEIDEARKSEDLVATAQRQMKLALPIMQKDMLLAILRGERYTSEQRASQFRQLGLSLDGEREVFLILGRLDCTDRAEGAFRVKMAVERYMGSAYEAAFLTGEDAMLVWIVQPAIGGEADNENEEGDGVVPQLKGNLELALEMCEETFGLSVHFIVDGQSVSWDRAAGRYAALRTECGSLPDIGGRGSIIEYSSAKPSRPVALESETLESAVRQIKRMDLLGSFLESGRKDEFLELLEELLQSAEQATESRLLHAALSIYYPLSLLLLSHIHAWRMEERMNEVDGIHTQAIRDPALSPNQAAGSFRFIAPLLFEWRQNAQISHAHSAISHVQDYLLANLDKDLSLVRLAEVSRLNPSYLSRLFKQVTGVNLNVYIQEARLDKAMELLRDSEFKVYEIARLVGYEYAPYFTKIFKKHVGMNPQEYRDRHSNNVNKL</sequence>
<proteinExistence type="predicted"/>
<dbReference type="SMART" id="SM00448">
    <property type="entry name" value="REC"/>
    <property type="match status" value="1"/>
</dbReference>
<dbReference type="InterPro" id="IPR009057">
    <property type="entry name" value="Homeodomain-like_sf"/>
</dbReference>
<reference evidence="8" key="1">
    <citation type="journal article" date="2019" name="Int. J. Syst. Evol. Microbiol.">
        <title>The Global Catalogue of Microorganisms (GCM) 10K type strain sequencing project: providing services to taxonomists for standard genome sequencing and annotation.</title>
        <authorList>
            <consortium name="The Broad Institute Genomics Platform"/>
            <consortium name="The Broad Institute Genome Sequencing Center for Infectious Disease"/>
            <person name="Wu L."/>
            <person name="Ma J."/>
        </authorList>
    </citation>
    <scope>NUCLEOTIDE SEQUENCE [LARGE SCALE GENOMIC DNA]</scope>
    <source>
        <strain evidence="8">CGMCC 1.18575</strain>
    </source>
</reference>
<dbReference type="RefSeq" id="WP_378132466.1">
    <property type="nucleotide sequence ID" value="NZ_JBHSMI010000023.1"/>
</dbReference>
<keyword evidence="1" id="KW-0805">Transcription regulation</keyword>
<feature type="domain" description="Response regulatory" evidence="6">
    <location>
        <begin position="3"/>
        <end position="120"/>
    </location>
</feature>
<evidence type="ECO:0000256" key="3">
    <source>
        <dbReference type="ARBA" id="ARBA00023163"/>
    </source>
</evidence>
<keyword evidence="8" id="KW-1185">Reference proteome</keyword>
<keyword evidence="2" id="KW-0238">DNA-binding</keyword>
<dbReference type="SUPFAM" id="SSF46689">
    <property type="entry name" value="Homeodomain-like"/>
    <property type="match status" value="2"/>
</dbReference>
<keyword evidence="3" id="KW-0804">Transcription</keyword>